<organism evidence="5 6">
    <name type="scientific">Nocardioides renjunii</name>
    <dbReference type="NCBI Taxonomy" id="3095075"/>
    <lineage>
        <taxon>Bacteria</taxon>
        <taxon>Bacillati</taxon>
        <taxon>Actinomycetota</taxon>
        <taxon>Actinomycetes</taxon>
        <taxon>Propionibacteriales</taxon>
        <taxon>Nocardioidaceae</taxon>
        <taxon>Nocardioides</taxon>
    </lineage>
</organism>
<proteinExistence type="predicted"/>
<feature type="chain" id="PRO_5047416196" evidence="3">
    <location>
        <begin position="22"/>
        <end position="329"/>
    </location>
</feature>
<gene>
    <name evidence="5" type="ORF">SFC79_02375</name>
</gene>
<dbReference type="EMBL" id="JAXQPW010000001">
    <property type="protein sequence ID" value="MDZ5660597.1"/>
    <property type="molecule type" value="Genomic_DNA"/>
</dbReference>
<dbReference type="PROSITE" id="PS51257">
    <property type="entry name" value="PROKAR_LIPOPROTEIN"/>
    <property type="match status" value="1"/>
</dbReference>
<dbReference type="Pfam" id="PF14257">
    <property type="entry name" value="DUF4349"/>
    <property type="match status" value="1"/>
</dbReference>
<feature type="compositionally biased region" description="Low complexity" evidence="1">
    <location>
        <begin position="59"/>
        <end position="87"/>
    </location>
</feature>
<sequence>MTTRTRAAGVLTALTMSVLMAACSTSDGGGDALGESSSGADRSTGQDLARSDGAGGGTSRELAAAEDASSSESSGSSGPARPSGSGSQVATTPELERAVISTGTVSLSSKDVAGARQDVQRIVDAQGGDVTEESTETDEDGEASYARLVVRVPSGRFSEAMAALEEVDGVVASTRGSEDVTTQVIDNDVRVRAQEASLKRVERLLAEATSLRNLIWIESQLTTRQAELDSLKSQQSWLTDQTSLSTITIDISADRAKPVKKDEADEPAGFVAGLSGGMDALTSVLGAAATVIGALLPFAVLGLVVGVPVWVVVRRRRATTPAAAETPAA</sequence>
<dbReference type="Proteomes" id="UP001291999">
    <property type="component" value="Unassembled WGS sequence"/>
</dbReference>
<accession>A0ABU5K6K2</accession>
<protein>
    <submittedName>
        <fullName evidence="5">DUF4349 domain-containing protein</fullName>
    </submittedName>
</protein>
<feature type="transmembrane region" description="Helical" evidence="2">
    <location>
        <begin position="284"/>
        <end position="313"/>
    </location>
</feature>
<keyword evidence="2" id="KW-1133">Transmembrane helix</keyword>
<evidence type="ECO:0000256" key="3">
    <source>
        <dbReference type="SAM" id="SignalP"/>
    </source>
</evidence>
<comment type="caution">
    <text evidence="5">The sequence shown here is derived from an EMBL/GenBank/DDBJ whole genome shotgun (WGS) entry which is preliminary data.</text>
</comment>
<evidence type="ECO:0000256" key="1">
    <source>
        <dbReference type="SAM" id="MobiDB-lite"/>
    </source>
</evidence>
<evidence type="ECO:0000259" key="4">
    <source>
        <dbReference type="Pfam" id="PF14257"/>
    </source>
</evidence>
<dbReference type="RefSeq" id="WP_172266319.1">
    <property type="nucleotide sequence ID" value="NZ_JAXQPW010000001.1"/>
</dbReference>
<keyword evidence="3" id="KW-0732">Signal</keyword>
<feature type="compositionally biased region" description="Polar residues" evidence="1">
    <location>
        <begin position="35"/>
        <end position="46"/>
    </location>
</feature>
<evidence type="ECO:0000313" key="6">
    <source>
        <dbReference type="Proteomes" id="UP001291999"/>
    </source>
</evidence>
<feature type="signal peptide" evidence="3">
    <location>
        <begin position="1"/>
        <end position="21"/>
    </location>
</feature>
<feature type="region of interest" description="Disordered" evidence="1">
    <location>
        <begin position="26"/>
        <end position="92"/>
    </location>
</feature>
<keyword evidence="6" id="KW-1185">Reference proteome</keyword>
<keyword evidence="2" id="KW-0812">Transmembrane</keyword>
<feature type="domain" description="DUF4349" evidence="4">
    <location>
        <begin position="97"/>
        <end position="310"/>
    </location>
</feature>
<evidence type="ECO:0000313" key="5">
    <source>
        <dbReference type="EMBL" id="MDZ5660597.1"/>
    </source>
</evidence>
<evidence type="ECO:0000256" key="2">
    <source>
        <dbReference type="SAM" id="Phobius"/>
    </source>
</evidence>
<keyword evidence="2" id="KW-0472">Membrane</keyword>
<reference evidence="5 6" key="1">
    <citation type="submission" date="2023-11" db="EMBL/GenBank/DDBJ databases">
        <title>Novel species in genus Nocardioides.</title>
        <authorList>
            <person name="Zhou H."/>
        </authorList>
    </citation>
    <scope>NUCLEOTIDE SEQUENCE [LARGE SCALE GENOMIC DNA]</scope>
    <source>
        <strain evidence="5 6">S-58</strain>
    </source>
</reference>
<name>A0ABU5K6K2_9ACTN</name>
<dbReference type="InterPro" id="IPR025645">
    <property type="entry name" value="DUF4349"/>
</dbReference>